<gene>
    <name evidence="3" type="ORF">SBRCBS47491_005204</name>
</gene>
<evidence type="ECO:0000313" key="3">
    <source>
        <dbReference type="EMBL" id="CAK7223435.1"/>
    </source>
</evidence>
<organism evidence="3 4">
    <name type="scientific">Sporothrix bragantina</name>
    <dbReference type="NCBI Taxonomy" id="671064"/>
    <lineage>
        <taxon>Eukaryota</taxon>
        <taxon>Fungi</taxon>
        <taxon>Dikarya</taxon>
        <taxon>Ascomycota</taxon>
        <taxon>Pezizomycotina</taxon>
        <taxon>Sordariomycetes</taxon>
        <taxon>Sordariomycetidae</taxon>
        <taxon>Ophiostomatales</taxon>
        <taxon>Ophiostomataceae</taxon>
        <taxon>Sporothrix</taxon>
    </lineage>
</organism>
<dbReference type="Proteomes" id="UP001642406">
    <property type="component" value="Unassembled WGS sequence"/>
</dbReference>
<feature type="region of interest" description="Disordered" evidence="1">
    <location>
        <begin position="25"/>
        <end position="108"/>
    </location>
</feature>
<evidence type="ECO:0000256" key="2">
    <source>
        <dbReference type="SAM" id="SignalP"/>
    </source>
</evidence>
<protein>
    <submittedName>
        <fullName evidence="3">Uncharacterized protein</fullName>
    </submittedName>
</protein>
<feature type="signal peptide" evidence="2">
    <location>
        <begin position="1"/>
        <end position="18"/>
    </location>
</feature>
<evidence type="ECO:0000256" key="1">
    <source>
        <dbReference type="SAM" id="MobiDB-lite"/>
    </source>
</evidence>
<proteinExistence type="predicted"/>
<comment type="caution">
    <text evidence="3">The sequence shown here is derived from an EMBL/GenBank/DDBJ whole genome shotgun (WGS) entry which is preliminary data.</text>
</comment>
<feature type="chain" id="PRO_5047242548" evidence="2">
    <location>
        <begin position="19"/>
        <end position="289"/>
    </location>
</feature>
<dbReference type="EMBL" id="CAWUHC010000044">
    <property type="protein sequence ID" value="CAK7223435.1"/>
    <property type="molecule type" value="Genomic_DNA"/>
</dbReference>
<feature type="compositionally biased region" description="Low complexity" evidence="1">
    <location>
        <begin position="35"/>
        <end position="62"/>
    </location>
</feature>
<sequence>MKSIYILAQLALASTVSAALCVPSAPKSSTPSSVGSAATYTPTSSSSSDIDNGISSGSSIVSTGGGGGGAGSAATYTPTSGSFTPPSSISRPPPVSSSTTLPTESVSPCGQLIRNPDFALGSQYWSVAQSGRGQLTLPGAAVCGGGVGADGRTACGEFALMTSSDTAASVKATQIISATGAIVSGNPYDIYINYRVVSNALPADPSTEVTIFTQIDSPTSFEHDLTGEAVGGWKFLHYQYTAQGTTMRVAVSLQGTKDTAAPGFDTTIQIGEINVVGCRSGSTSSSALP</sequence>
<feature type="compositionally biased region" description="Low complexity" evidence="1">
    <location>
        <begin position="72"/>
        <end position="108"/>
    </location>
</feature>
<reference evidence="3 4" key="1">
    <citation type="submission" date="2024-01" db="EMBL/GenBank/DDBJ databases">
        <authorList>
            <person name="Allen C."/>
            <person name="Tagirdzhanova G."/>
        </authorList>
    </citation>
    <scope>NUCLEOTIDE SEQUENCE [LARGE SCALE GENOMIC DNA]</scope>
</reference>
<accession>A0ABP0BUV6</accession>
<keyword evidence="2" id="KW-0732">Signal</keyword>
<name>A0ABP0BUV6_9PEZI</name>
<evidence type="ECO:0000313" key="4">
    <source>
        <dbReference type="Proteomes" id="UP001642406"/>
    </source>
</evidence>
<keyword evidence="4" id="KW-1185">Reference proteome</keyword>